<comment type="caution">
    <text evidence="1">The sequence shown here is derived from an EMBL/GenBank/DDBJ whole genome shotgun (WGS) entry which is preliminary data.</text>
</comment>
<proteinExistence type="predicted"/>
<sequence>MISGIDKKHVLDERAHPIDPADLHQIGNALIIAPHPDDESLGCGGTIALLRQQGYEVHVLFVSDGTMSHPNSPSYPADRLRQVREAEALQAVDRLDVPASNALFMRLKDRQVPTPAQASFPDAVAQMRQLLIRSKPTTVFVPWRRDPHPDHRASWQILNAVLADLPYQPRVLEYLIWLWELGDERDMPGPEEMRVWQVPIGSVMAQRDEAIAAHRSQVTRMIDDDPTAFYLSPELLAHFNAPRELFLEAIQKE</sequence>
<accession>A0A4Q2UMD7</accession>
<dbReference type="Pfam" id="PF02585">
    <property type="entry name" value="PIG-L"/>
    <property type="match status" value="1"/>
</dbReference>
<dbReference type="PANTHER" id="PTHR12993">
    <property type="entry name" value="N-ACETYLGLUCOSAMINYL-PHOSPHATIDYLINOSITOL DE-N-ACETYLASE-RELATED"/>
    <property type="match status" value="1"/>
</dbReference>
<dbReference type="PANTHER" id="PTHR12993:SF29">
    <property type="entry name" value="BLR3841 PROTEIN"/>
    <property type="match status" value="1"/>
</dbReference>
<evidence type="ECO:0000313" key="1">
    <source>
        <dbReference type="EMBL" id="RYC69932.1"/>
    </source>
</evidence>
<dbReference type="GO" id="GO:0016811">
    <property type="term" value="F:hydrolase activity, acting on carbon-nitrogen (but not peptide) bonds, in linear amides"/>
    <property type="evidence" value="ECO:0007669"/>
    <property type="project" value="TreeGrafter"/>
</dbReference>
<evidence type="ECO:0000313" key="2">
    <source>
        <dbReference type="Proteomes" id="UP000290407"/>
    </source>
</evidence>
<dbReference type="SUPFAM" id="SSF102588">
    <property type="entry name" value="LmbE-like"/>
    <property type="match status" value="1"/>
</dbReference>
<organism evidence="1 2">
    <name type="scientific">Spirosoma sordidisoli</name>
    <dbReference type="NCBI Taxonomy" id="2502893"/>
    <lineage>
        <taxon>Bacteria</taxon>
        <taxon>Pseudomonadati</taxon>
        <taxon>Bacteroidota</taxon>
        <taxon>Cytophagia</taxon>
        <taxon>Cytophagales</taxon>
        <taxon>Cytophagaceae</taxon>
        <taxon>Spirosoma</taxon>
    </lineage>
</organism>
<dbReference type="InterPro" id="IPR003737">
    <property type="entry name" value="GlcNAc_PI_deacetylase-related"/>
</dbReference>
<protein>
    <submittedName>
        <fullName evidence="1">PIG-L family deacetylase</fullName>
    </submittedName>
</protein>
<name>A0A4Q2UMD7_9BACT</name>
<reference evidence="1 2" key="1">
    <citation type="submission" date="2019-01" db="EMBL/GenBank/DDBJ databases">
        <title>Spirosoma flava sp. nov., a propanil-degrading bacterium isolated from herbicide-contaminated soil.</title>
        <authorList>
            <person name="Zhang L."/>
            <person name="Jiang J.-D."/>
        </authorList>
    </citation>
    <scope>NUCLEOTIDE SEQUENCE [LARGE SCALE GENOMIC DNA]</scope>
    <source>
        <strain evidence="1 2">TY50</strain>
    </source>
</reference>
<dbReference type="AlphaFoldDB" id="A0A4Q2UMD7"/>
<keyword evidence="2" id="KW-1185">Reference proteome</keyword>
<dbReference type="EMBL" id="SBLB01000002">
    <property type="protein sequence ID" value="RYC69932.1"/>
    <property type="molecule type" value="Genomic_DNA"/>
</dbReference>
<dbReference type="Proteomes" id="UP000290407">
    <property type="component" value="Unassembled WGS sequence"/>
</dbReference>
<dbReference type="InterPro" id="IPR024078">
    <property type="entry name" value="LmbE-like_dom_sf"/>
</dbReference>
<dbReference type="RefSeq" id="WP_129601187.1">
    <property type="nucleotide sequence ID" value="NZ_SBLB01000002.1"/>
</dbReference>
<gene>
    <name evidence="1" type="ORF">EQG79_08650</name>
</gene>
<dbReference type="Gene3D" id="3.40.50.10320">
    <property type="entry name" value="LmbE-like"/>
    <property type="match status" value="1"/>
</dbReference>